<evidence type="ECO:0000313" key="6">
    <source>
        <dbReference type="EMBL" id="SVB70592.1"/>
    </source>
</evidence>
<evidence type="ECO:0000256" key="2">
    <source>
        <dbReference type="ARBA" id="ARBA00022643"/>
    </source>
</evidence>
<keyword evidence="3" id="KW-0560">Oxidoreductase</keyword>
<dbReference type="SUPFAM" id="SSF51679">
    <property type="entry name" value="Bacterial luciferase-like"/>
    <property type="match status" value="1"/>
</dbReference>
<dbReference type="InterPro" id="IPR011251">
    <property type="entry name" value="Luciferase-like_dom"/>
</dbReference>
<evidence type="ECO:0000256" key="1">
    <source>
        <dbReference type="ARBA" id="ARBA00022630"/>
    </source>
</evidence>
<dbReference type="PANTHER" id="PTHR42847">
    <property type="entry name" value="ALKANESULFONATE MONOOXYGENASE"/>
    <property type="match status" value="1"/>
</dbReference>
<keyword evidence="4" id="KW-0503">Monooxygenase</keyword>
<feature type="domain" description="Luciferase-like" evidence="5">
    <location>
        <begin position="26"/>
        <end position="251"/>
    </location>
</feature>
<evidence type="ECO:0000256" key="4">
    <source>
        <dbReference type="ARBA" id="ARBA00023033"/>
    </source>
</evidence>
<name>A0A382G6X0_9ZZZZ</name>
<dbReference type="InterPro" id="IPR019952">
    <property type="entry name" value="F420_OxRdatse_Rv1855c_pred"/>
</dbReference>
<gene>
    <name evidence="6" type="ORF">METZ01_LOCUS223446</name>
</gene>
<protein>
    <recommendedName>
        <fullName evidence="5">Luciferase-like domain-containing protein</fullName>
    </recommendedName>
</protein>
<evidence type="ECO:0000256" key="3">
    <source>
        <dbReference type="ARBA" id="ARBA00023002"/>
    </source>
</evidence>
<dbReference type="Gene3D" id="3.20.20.30">
    <property type="entry name" value="Luciferase-like domain"/>
    <property type="match status" value="1"/>
</dbReference>
<accession>A0A382G6X0</accession>
<dbReference type="Pfam" id="PF00296">
    <property type="entry name" value="Bac_luciferase"/>
    <property type="match status" value="1"/>
</dbReference>
<reference evidence="6" key="1">
    <citation type="submission" date="2018-05" db="EMBL/GenBank/DDBJ databases">
        <authorList>
            <person name="Lanie J.A."/>
            <person name="Ng W.-L."/>
            <person name="Kazmierczak K.M."/>
            <person name="Andrzejewski T.M."/>
            <person name="Davidsen T.M."/>
            <person name="Wayne K.J."/>
            <person name="Tettelin H."/>
            <person name="Glass J.I."/>
            <person name="Rusch D."/>
            <person name="Podicherti R."/>
            <person name="Tsui H.-C.T."/>
            <person name="Winkler M.E."/>
        </authorList>
    </citation>
    <scope>NUCLEOTIDE SEQUENCE</scope>
</reference>
<proteinExistence type="predicted"/>
<organism evidence="6">
    <name type="scientific">marine metagenome</name>
    <dbReference type="NCBI Taxonomy" id="408172"/>
    <lineage>
        <taxon>unclassified sequences</taxon>
        <taxon>metagenomes</taxon>
        <taxon>ecological metagenomes</taxon>
    </lineage>
</organism>
<dbReference type="GO" id="GO:0046306">
    <property type="term" value="P:alkanesulfonate catabolic process"/>
    <property type="evidence" value="ECO:0007669"/>
    <property type="project" value="TreeGrafter"/>
</dbReference>
<dbReference type="InterPro" id="IPR050172">
    <property type="entry name" value="SsuD_RutA_monooxygenase"/>
</dbReference>
<keyword evidence="1" id="KW-0285">Flavoprotein</keyword>
<dbReference type="GO" id="GO:0008726">
    <property type="term" value="F:alkanesulfonate monooxygenase activity"/>
    <property type="evidence" value="ECO:0007669"/>
    <property type="project" value="TreeGrafter"/>
</dbReference>
<dbReference type="PANTHER" id="PTHR42847:SF4">
    <property type="entry name" value="ALKANESULFONATE MONOOXYGENASE-RELATED"/>
    <property type="match status" value="1"/>
</dbReference>
<sequence length="331" mass="37385">MLGILVFSGYSIDVEVSLMIEGQNGLTWDRWIHILALAERLKFPSVFRSDHYFVRDRQQDSLEAYLSFVLAARETTTLRFGPLVTPITFRNPVNVARMAAQLDVLSGGRFVMGLGAGWNESEHHAYGLNFPPAKERYDRLEEAIQLSKILWREEQATFQGRYYHIESVTSLPRPSQLSIPILVGGVGEYRTLGLAAKYADEWNAVTVTLEDYERKRDIFEDHCAALGRDPASVRRSMMVFGIVGHSLKDLDILTKQIMPVFGADIEGSPNEFRKNMKDRGVFSGLTSEVIDQLGMFANLGLDEMIFQHVVYDSDEIPEYLAAEISPQVAKL</sequence>
<dbReference type="EMBL" id="UINC01053722">
    <property type="protein sequence ID" value="SVB70592.1"/>
    <property type="molecule type" value="Genomic_DNA"/>
</dbReference>
<dbReference type="AlphaFoldDB" id="A0A382G6X0"/>
<evidence type="ECO:0000259" key="5">
    <source>
        <dbReference type="Pfam" id="PF00296"/>
    </source>
</evidence>
<keyword evidence="2" id="KW-0288">FMN</keyword>
<dbReference type="NCBIfam" id="TIGR03560">
    <property type="entry name" value="F420_Rv1855c"/>
    <property type="match status" value="1"/>
</dbReference>
<dbReference type="InterPro" id="IPR036661">
    <property type="entry name" value="Luciferase-like_sf"/>
</dbReference>